<reference evidence="1 2" key="1">
    <citation type="submission" date="2019-09" db="EMBL/GenBank/DDBJ databases">
        <title>Hydrogenophaga aromatica sp. nov., isolated from a para-xylene-degrading enrichment culture.</title>
        <authorList>
            <person name="Tancsics A."/>
            <person name="Banerjee S."/>
        </authorList>
    </citation>
    <scope>NUCLEOTIDE SEQUENCE [LARGE SCALE GENOMIC DNA]</scope>
    <source>
        <strain evidence="1 2">D2P1</strain>
    </source>
</reference>
<keyword evidence="2" id="KW-1185">Reference proteome</keyword>
<dbReference type="RefSeq" id="WP_177135222.1">
    <property type="nucleotide sequence ID" value="NZ_VYGV01000006.1"/>
</dbReference>
<proteinExistence type="predicted"/>
<dbReference type="Proteomes" id="UP000545507">
    <property type="component" value="Unassembled WGS sequence"/>
</dbReference>
<evidence type="ECO:0000313" key="1">
    <source>
        <dbReference type="EMBL" id="NWF45374.1"/>
    </source>
</evidence>
<name>A0A7Y8KWT9_9BURK</name>
<dbReference type="EMBL" id="VYGV01000006">
    <property type="protein sequence ID" value="NWF45374.1"/>
    <property type="molecule type" value="Genomic_DNA"/>
</dbReference>
<dbReference type="AlphaFoldDB" id="A0A7Y8KWT9"/>
<evidence type="ECO:0000313" key="2">
    <source>
        <dbReference type="Proteomes" id="UP000545507"/>
    </source>
</evidence>
<sequence length="64" mass="6893">MSKPAIPSVHTGDIRTDLVMSAVKQTLDEITGQARNIGRLAPLPATATTAQIIDRLNAIIERLQ</sequence>
<accession>A0A7Y8KWT9</accession>
<comment type="caution">
    <text evidence="1">The sequence shown here is derived from an EMBL/GenBank/DDBJ whole genome shotgun (WGS) entry which is preliminary data.</text>
</comment>
<gene>
    <name evidence="1" type="ORF">F3K02_08955</name>
</gene>
<organism evidence="1 2">
    <name type="scientific">Hydrogenophaga aromaticivorans</name>
    <dbReference type="NCBI Taxonomy" id="2610898"/>
    <lineage>
        <taxon>Bacteria</taxon>
        <taxon>Pseudomonadati</taxon>
        <taxon>Pseudomonadota</taxon>
        <taxon>Betaproteobacteria</taxon>
        <taxon>Burkholderiales</taxon>
        <taxon>Comamonadaceae</taxon>
        <taxon>Hydrogenophaga</taxon>
    </lineage>
</organism>
<protein>
    <submittedName>
        <fullName evidence="1">Uncharacterized protein</fullName>
    </submittedName>
</protein>